<dbReference type="InterPro" id="IPR001309">
    <property type="entry name" value="Pept_C14_p20"/>
</dbReference>
<dbReference type="SUPFAM" id="SSF52129">
    <property type="entry name" value="Caspase-like"/>
    <property type="match status" value="1"/>
</dbReference>
<dbReference type="GO" id="GO:0004197">
    <property type="term" value="F:cysteine-type endopeptidase activity"/>
    <property type="evidence" value="ECO:0007669"/>
    <property type="project" value="InterPro"/>
</dbReference>
<dbReference type="AlphaFoldDB" id="A0A8S0NVB6"/>
<accession>A0A8S0NVB6</accession>
<evidence type="ECO:0000256" key="3">
    <source>
        <dbReference type="ARBA" id="ARBA00022703"/>
    </source>
</evidence>
<feature type="domain" description="Caspase family p10" evidence="9">
    <location>
        <begin position="363"/>
        <end position="451"/>
    </location>
</feature>
<dbReference type="PROSITE" id="PS50207">
    <property type="entry name" value="CASPASE_P10"/>
    <property type="match status" value="1"/>
</dbReference>
<keyword evidence="5" id="KW-0788">Thiol protease</keyword>
<proteinExistence type="evidence at transcript level"/>
<keyword evidence="3" id="KW-0053">Apoptosis</keyword>
<dbReference type="SUPFAM" id="SSF47986">
    <property type="entry name" value="DEATH domain"/>
    <property type="match status" value="1"/>
</dbReference>
<dbReference type="GO" id="GO:0006915">
    <property type="term" value="P:apoptotic process"/>
    <property type="evidence" value="ECO:0007669"/>
    <property type="project" value="UniProtKB-KW"/>
</dbReference>
<evidence type="ECO:0000256" key="8">
    <source>
        <dbReference type="RuleBase" id="RU003971"/>
    </source>
</evidence>
<keyword evidence="4" id="KW-0378">Hydrolase</keyword>
<feature type="domain" description="Caspase family p20" evidence="10">
    <location>
        <begin position="191"/>
        <end position="320"/>
    </location>
</feature>
<name>A0A8S0NVB6_HALDI</name>
<dbReference type="Gene3D" id="1.10.533.10">
    <property type="entry name" value="Death Domain, Fas"/>
    <property type="match status" value="1"/>
</dbReference>
<organism evidence="12">
    <name type="scientific">Haliotis discus discus</name>
    <name type="common">disc abalone</name>
    <dbReference type="NCBI Taxonomy" id="91233"/>
    <lineage>
        <taxon>Eukaryota</taxon>
        <taxon>Metazoa</taxon>
        <taxon>Spiralia</taxon>
        <taxon>Lophotrochozoa</taxon>
        <taxon>Mollusca</taxon>
        <taxon>Gastropoda</taxon>
        <taxon>Vetigastropoda</taxon>
        <taxon>Lepetellida</taxon>
        <taxon>Haliotoidea</taxon>
        <taxon>Haliotidae</taxon>
        <taxon>Haliotis</taxon>
    </lineage>
</organism>
<dbReference type="InterPro" id="IPR015917">
    <property type="entry name" value="Pept_C14A"/>
</dbReference>
<dbReference type="InterPro" id="IPR002398">
    <property type="entry name" value="Pept_C14"/>
</dbReference>
<evidence type="ECO:0000256" key="2">
    <source>
        <dbReference type="ARBA" id="ARBA00022670"/>
    </source>
</evidence>
<dbReference type="PIRSF" id="PIRSF038001">
    <property type="entry name" value="Caspase_ICE"/>
    <property type="match status" value="1"/>
</dbReference>
<dbReference type="PRINTS" id="PR00376">
    <property type="entry name" value="IL1BCENZYME"/>
</dbReference>
<comment type="similarity">
    <text evidence="1 8">Belongs to the peptidase C14A family.</text>
</comment>
<dbReference type="PANTHER" id="PTHR47901:SF8">
    <property type="entry name" value="CASPASE-3"/>
    <property type="match status" value="1"/>
</dbReference>
<evidence type="ECO:0000259" key="10">
    <source>
        <dbReference type="PROSITE" id="PS50208"/>
    </source>
</evidence>
<dbReference type="InterPro" id="IPR002138">
    <property type="entry name" value="Pept_C14_p10"/>
</dbReference>
<dbReference type="Gene3D" id="3.40.50.1460">
    <property type="match status" value="1"/>
</dbReference>
<feature type="active site" evidence="7">
    <location>
        <position position="316"/>
    </location>
</feature>
<dbReference type="GO" id="GO:0042981">
    <property type="term" value="P:regulation of apoptotic process"/>
    <property type="evidence" value="ECO:0007669"/>
    <property type="project" value="InterPro"/>
</dbReference>
<dbReference type="PANTHER" id="PTHR47901">
    <property type="entry name" value="CASPASE RECRUITMENT DOMAIN-CONTAINING PROTEIN 18"/>
    <property type="match status" value="1"/>
</dbReference>
<evidence type="ECO:0000256" key="5">
    <source>
        <dbReference type="ARBA" id="ARBA00022807"/>
    </source>
</evidence>
<keyword evidence="2" id="KW-0645">Protease</keyword>
<dbReference type="InterPro" id="IPR033139">
    <property type="entry name" value="Caspase_cys_AS"/>
</dbReference>
<evidence type="ECO:0000256" key="7">
    <source>
        <dbReference type="PIRSR" id="PIRSR038001-1"/>
    </source>
</evidence>
<evidence type="ECO:0000256" key="1">
    <source>
        <dbReference type="ARBA" id="ARBA00010134"/>
    </source>
</evidence>
<dbReference type="Pfam" id="PF00656">
    <property type="entry name" value="Peptidase_C14"/>
    <property type="match status" value="1"/>
</dbReference>
<dbReference type="PROSITE" id="PS01122">
    <property type="entry name" value="CASPASE_CYS"/>
    <property type="match status" value="1"/>
</dbReference>
<dbReference type="InterPro" id="IPR029030">
    <property type="entry name" value="Caspase-like_dom_sf"/>
</dbReference>
<dbReference type="PROSITE" id="PS50209">
    <property type="entry name" value="CARD"/>
    <property type="match status" value="1"/>
</dbReference>
<dbReference type="EMBL" id="MH205671">
    <property type="protein sequence ID" value="AYP63830.1"/>
    <property type="molecule type" value="mRNA"/>
</dbReference>
<dbReference type="SMART" id="SM00115">
    <property type="entry name" value="CASc"/>
    <property type="match status" value="1"/>
</dbReference>
<keyword evidence="6" id="KW-0865">Zymogen</keyword>
<evidence type="ECO:0000259" key="9">
    <source>
        <dbReference type="PROSITE" id="PS50207"/>
    </source>
</evidence>
<dbReference type="GO" id="GO:0006508">
    <property type="term" value="P:proteolysis"/>
    <property type="evidence" value="ECO:0007669"/>
    <property type="project" value="UniProtKB-KW"/>
</dbReference>
<feature type="active site" evidence="7">
    <location>
        <position position="267"/>
    </location>
</feature>
<feature type="domain" description="CARD" evidence="11">
    <location>
        <begin position="1"/>
        <end position="90"/>
    </location>
</feature>
<dbReference type="SMART" id="SM00114">
    <property type="entry name" value="CARD"/>
    <property type="match status" value="1"/>
</dbReference>
<evidence type="ECO:0000256" key="6">
    <source>
        <dbReference type="ARBA" id="ARBA00023145"/>
    </source>
</evidence>
<evidence type="ECO:0000256" key="4">
    <source>
        <dbReference type="ARBA" id="ARBA00022801"/>
    </source>
</evidence>
<evidence type="ECO:0000313" key="12">
    <source>
        <dbReference type="EMBL" id="AYP63830.1"/>
    </source>
</evidence>
<dbReference type="Pfam" id="PF00619">
    <property type="entry name" value="CARD"/>
    <property type="match status" value="1"/>
</dbReference>
<dbReference type="InterPro" id="IPR001315">
    <property type="entry name" value="CARD"/>
</dbReference>
<evidence type="ECO:0000259" key="11">
    <source>
        <dbReference type="PROSITE" id="PS50209"/>
    </source>
</evidence>
<dbReference type="PROSITE" id="PS50208">
    <property type="entry name" value="CASPASE_P20"/>
    <property type="match status" value="1"/>
</dbReference>
<reference evidence="12" key="1">
    <citation type="submission" date="2018-04" db="EMBL/GenBank/DDBJ databases">
        <authorList>
            <person name="Priyathilaka T.T."/>
            <person name="Lee J."/>
        </authorList>
    </citation>
    <scope>NUCLEOTIDE SEQUENCE</scope>
</reference>
<dbReference type="CDD" id="cd00032">
    <property type="entry name" value="CASc"/>
    <property type="match status" value="1"/>
</dbReference>
<sequence>MDEVQREALRRSRVFLVTSLMPDTLWDHLVEKGVFTDMMLEYIKCKKPRSEQVRTLLSDLNRRHRGAYSAFLQCLEETGHEHCAQHIRSHEMKYRVEKGLAPVMQETSSNASSEQLLSGMIVGQTAQVVTTSPPSQPVEADEDVEMLLLQDNPQLSTSQSSSTELPSIPLHGYSYHRRNTTDEVYNMDSSPRGHVFIINNCKFDYLAERKGTHIDAQNVKTLFEELGFKVNILHDLTAEAMRSKLREFAKLCPWNQVDSCVVVILTHGSDAQRMYGTDGNFDNYNFITNRDLFDIYGSSNCPGLQGKPKFFLIQACRGSEEDVGCVSFPSTRHSIQETSEKDITSEHGDAFGEIDRPDGRSLGLLSLPSFSDMIIAHSSVAGFVSYRNTEHGSYFISSVVEVFRNFADKCDINDMLTKVNRKIAENFQTEDGKKMMPASTNQLLKKWFLNPQI</sequence>
<protein>
    <submittedName>
        <fullName evidence="12">Caspase 7-like protein</fullName>
    </submittedName>
</protein>
<dbReference type="InterPro" id="IPR011600">
    <property type="entry name" value="Pept_C14_caspase"/>
</dbReference>
<dbReference type="InterPro" id="IPR011029">
    <property type="entry name" value="DEATH-like_dom_sf"/>
</dbReference>